<evidence type="ECO:0000313" key="19">
    <source>
        <dbReference type="Proteomes" id="UP000730481"/>
    </source>
</evidence>
<feature type="region of interest" description="Disordered" evidence="16">
    <location>
        <begin position="210"/>
        <end position="233"/>
    </location>
</feature>
<evidence type="ECO:0000259" key="17">
    <source>
        <dbReference type="PROSITE" id="PS50112"/>
    </source>
</evidence>
<keyword evidence="3" id="KW-0285">Flavoprotein</keyword>
<dbReference type="AlphaFoldDB" id="A0A9P5ATL2"/>
<dbReference type="InterPro" id="IPR001610">
    <property type="entry name" value="PAC"/>
</dbReference>
<keyword evidence="7" id="KW-0863">Zinc-finger</keyword>
<feature type="coiled-coil region" evidence="15">
    <location>
        <begin position="429"/>
        <end position="456"/>
    </location>
</feature>
<evidence type="ECO:0000256" key="1">
    <source>
        <dbReference type="ARBA" id="ARBA00022543"/>
    </source>
</evidence>
<comment type="caution">
    <text evidence="18">The sequence shown here is derived from an EMBL/GenBank/DDBJ whole genome shotgun (WGS) entry which is preliminary data.</text>
</comment>
<keyword evidence="8" id="KW-0862">Zinc</keyword>
<dbReference type="InterPro" id="IPR031348">
    <property type="entry name" value="PigL_N"/>
</dbReference>
<evidence type="ECO:0000256" key="16">
    <source>
        <dbReference type="SAM" id="MobiDB-lite"/>
    </source>
</evidence>
<keyword evidence="11" id="KW-0238">DNA-binding</keyword>
<keyword evidence="5" id="KW-0479">Metal-binding</keyword>
<evidence type="ECO:0000313" key="18">
    <source>
        <dbReference type="EMBL" id="KAF4344544.1"/>
    </source>
</evidence>
<evidence type="ECO:0000256" key="14">
    <source>
        <dbReference type="ARBA" id="ARBA00023170"/>
    </source>
</evidence>
<evidence type="ECO:0000256" key="13">
    <source>
        <dbReference type="ARBA" id="ARBA00023163"/>
    </source>
</evidence>
<keyword evidence="19" id="KW-1185">Reference proteome</keyword>
<reference evidence="18" key="2">
    <citation type="submission" date="2020-02" db="EMBL/GenBank/DDBJ databases">
        <title>Identification and distribution of gene clusters putatively required for synthesis of sphingolipid metabolism inhibitors in phylogenetically diverse species of the filamentous fungus Fusarium.</title>
        <authorList>
            <person name="Kim H.-S."/>
            <person name="Busman M."/>
            <person name="Brown D.W."/>
            <person name="Divon H."/>
            <person name="Uhlig S."/>
            <person name="Proctor R.H."/>
        </authorList>
    </citation>
    <scope>NUCLEOTIDE SEQUENCE</scope>
    <source>
        <strain evidence="18">NRRL 25174</strain>
    </source>
</reference>
<keyword evidence="2" id="KW-0716">Sensory transduction</keyword>
<dbReference type="PANTHER" id="PTHR47429:SF7">
    <property type="entry name" value="GATA-FACTOR"/>
    <property type="match status" value="1"/>
</dbReference>
<evidence type="ECO:0000256" key="11">
    <source>
        <dbReference type="ARBA" id="ARBA00023125"/>
    </source>
</evidence>
<keyword evidence="15" id="KW-0175">Coiled coil</keyword>
<gene>
    <name evidence="18" type="ORF">FBEOM_1512</name>
</gene>
<evidence type="ECO:0000256" key="6">
    <source>
        <dbReference type="ARBA" id="ARBA00022737"/>
    </source>
</evidence>
<dbReference type="PANTHER" id="PTHR47429">
    <property type="entry name" value="PROTEIN TWIN LOV 1"/>
    <property type="match status" value="1"/>
</dbReference>
<evidence type="ECO:0000256" key="15">
    <source>
        <dbReference type="SAM" id="Coils"/>
    </source>
</evidence>
<dbReference type="GO" id="GO:0005634">
    <property type="term" value="C:nucleus"/>
    <property type="evidence" value="ECO:0007669"/>
    <property type="project" value="TreeGrafter"/>
</dbReference>
<organism evidence="18 19">
    <name type="scientific">Fusarium beomiforme</name>
    <dbReference type="NCBI Taxonomy" id="44412"/>
    <lineage>
        <taxon>Eukaryota</taxon>
        <taxon>Fungi</taxon>
        <taxon>Dikarya</taxon>
        <taxon>Ascomycota</taxon>
        <taxon>Pezizomycotina</taxon>
        <taxon>Sordariomycetes</taxon>
        <taxon>Hypocreomycetidae</taxon>
        <taxon>Hypocreales</taxon>
        <taxon>Nectriaceae</taxon>
        <taxon>Fusarium</taxon>
        <taxon>Fusarium burgessii species complex</taxon>
    </lineage>
</organism>
<dbReference type="GO" id="GO:0003677">
    <property type="term" value="F:DNA binding"/>
    <property type="evidence" value="ECO:0007669"/>
    <property type="project" value="UniProtKB-KW"/>
</dbReference>
<keyword evidence="9" id="KW-0157">Chromophore</keyword>
<dbReference type="GO" id="GO:0008270">
    <property type="term" value="F:zinc ion binding"/>
    <property type="evidence" value="ECO:0007669"/>
    <property type="project" value="UniProtKB-KW"/>
</dbReference>
<dbReference type="FunFam" id="3.30.450.20:FF:000064">
    <property type="entry name" value="Vivid PAS protein VVD"/>
    <property type="match status" value="1"/>
</dbReference>
<keyword evidence="10" id="KW-0805">Transcription regulation</keyword>
<dbReference type="Pfam" id="PF13426">
    <property type="entry name" value="PAS_9"/>
    <property type="match status" value="1"/>
</dbReference>
<keyword evidence="1" id="KW-0600">Photoreceptor protein</keyword>
<dbReference type="GO" id="GO:0009881">
    <property type="term" value="F:photoreceptor activity"/>
    <property type="evidence" value="ECO:0007669"/>
    <property type="project" value="UniProtKB-KW"/>
</dbReference>
<keyword evidence="13" id="KW-0804">Transcription</keyword>
<evidence type="ECO:0000256" key="3">
    <source>
        <dbReference type="ARBA" id="ARBA00022630"/>
    </source>
</evidence>
<evidence type="ECO:0000256" key="7">
    <source>
        <dbReference type="ARBA" id="ARBA00022771"/>
    </source>
</evidence>
<dbReference type="InterPro" id="IPR000014">
    <property type="entry name" value="PAS"/>
</dbReference>
<dbReference type="OrthoDB" id="432483at2759"/>
<dbReference type="Pfam" id="PF17111">
    <property type="entry name" value="PigL_N"/>
    <property type="match status" value="1"/>
</dbReference>
<reference evidence="18" key="1">
    <citation type="journal article" date="2017" name="Mycologia">
        <title>Fusarium algeriense, sp. nov., a novel toxigenic crown rot pathogen of durum wheat from Algeria is nested in the Fusarium burgessii species complex.</title>
        <authorList>
            <person name="Laraba I."/>
            <person name="Keddad A."/>
            <person name="Boureghda H."/>
            <person name="Abdallah N."/>
            <person name="Vaughan M.M."/>
            <person name="Proctor R.H."/>
            <person name="Busman M."/>
            <person name="O'Donnell K."/>
        </authorList>
    </citation>
    <scope>NUCLEOTIDE SEQUENCE</scope>
    <source>
        <strain evidence="18">NRRL 25174</strain>
    </source>
</reference>
<accession>A0A9P5ATL2</accession>
<dbReference type="EMBL" id="PVQB02000048">
    <property type="protein sequence ID" value="KAF4344544.1"/>
    <property type="molecule type" value="Genomic_DNA"/>
</dbReference>
<feature type="domain" description="PAS" evidence="17">
    <location>
        <begin position="285"/>
        <end position="307"/>
    </location>
</feature>
<proteinExistence type="predicted"/>
<feature type="compositionally biased region" description="Polar residues" evidence="16">
    <location>
        <begin position="210"/>
        <end position="230"/>
    </location>
</feature>
<dbReference type="InterPro" id="IPR035965">
    <property type="entry name" value="PAS-like_dom_sf"/>
</dbReference>
<keyword evidence="4" id="KW-0288">FMN</keyword>
<sequence>MSDPLSVTASVISIVGALLHGSKRLYEFIDSLQSAPKDIAVLSTDLRALFEVLVHITNVQDKFSSNPGLCAGLKAPLENCLHIFDEFTILLQSFTEISRDGTVRVRVWKHVAWAFKDKEVQLFRDTITTYKVSLDMALNAITLFETDFKDEFRDIRSRLQALDIDRVELASVTGCKGSECTASSAGKKPVDTEFGLQPADVMQAQPRINSSASAMGQHTEADQLSTTSPDTPIPRLKNICSKSGFDALKALWLVATRKNPQINLGAIDMSCSFTVCDLTLDDCPIVYASGSFQNLTGYSRYEVIGRSCRFLQAPGGIVERGTPMHFVDESTIYQLKKNVQERREIQMSLINYRKGGQPFLNLLSLIPIHWDTDKIRYYVGFQLDLVESPDAVELAQGSDGLMVNYKHGNIGDHLSIPPQAVATLVPTTSATWEYELARLKDENSRLAEQLDSLLLERK</sequence>
<evidence type="ECO:0000256" key="8">
    <source>
        <dbReference type="ARBA" id="ARBA00022833"/>
    </source>
</evidence>
<dbReference type="SMART" id="SM00086">
    <property type="entry name" value="PAC"/>
    <property type="match status" value="1"/>
</dbReference>
<name>A0A9P5ATL2_9HYPO</name>
<keyword evidence="14" id="KW-0675">Receptor</keyword>
<evidence type="ECO:0000256" key="9">
    <source>
        <dbReference type="ARBA" id="ARBA00022991"/>
    </source>
</evidence>
<dbReference type="PROSITE" id="PS50112">
    <property type="entry name" value="PAS"/>
    <property type="match status" value="1"/>
</dbReference>
<protein>
    <submittedName>
        <fullName evidence="18">GATA transcription factor</fullName>
    </submittedName>
</protein>
<evidence type="ECO:0000256" key="4">
    <source>
        <dbReference type="ARBA" id="ARBA00022643"/>
    </source>
</evidence>
<evidence type="ECO:0000256" key="2">
    <source>
        <dbReference type="ARBA" id="ARBA00022606"/>
    </source>
</evidence>
<dbReference type="Gene3D" id="3.30.450.20">
    <property type="entry name" value="PAS domain"/>
    <property type="match status" value="1"/>
</dbReference>
<keyword evidence="12" id="KW-0010">Activator</keyword>
<evidence type="ECO:0000256" key="12">
    <source>
        <dbReference type="ARBA" id="ARBA00023159"/>
    </source>
</evidence>
<evidence type="ECO:0000256" key="10">
    <source>
        <dbReference type="ARBA" id="ARBA00023015"/>
    </source>
</evidence>
<keyword evidence="6" id="KW-0677">Repeat</keyword>
<dbReference type="Proteomes" id="UP000730481">
    <property type="component" value="Unassembled WGS sequence"/>
</dbReference>
<dbReference type="SUPFAM" id="SSF55785">
    <property type="entry name" value="PYP-like sensor domain (PAS domain)"/>
    <property type="match status" value="1"/>
</dbReference>
<dbReference type="CDD" id="cd00130">
    <property type="entry name" value="PAS"/>
    <property type="match status" value="1"/>
</dbReference>
<evidence type="ECO:0000256" key="5">
    <source>
        <dbReference type="ARBA" id="ARBA00022723"/>
    </source>
</evidence>